<accession>A0AAW7I3I6</accession>
<gene>
    <name evidence="1" type="ORF">OB959_21600</name>
</gene>
<dbReference type="RefSeq" id="WP_290022996.1">
    <property type="nucleotide sequence ID" value="NZ_JAOPLV010000015.1"/>
</dbReference>
<protein>
    <recommendedName>
        <fullName evidence="3">Restriction endonuclease type IV Mrr domain-containing protein</fullName>
    </recommendedName>
</protein>
<comment type="caution">
    <text evidence="1">The sequence shown here is derived from an EMBL/GenBank/DDBJ whole genome shotgun (WGS) entry which is preliminary data.</text>
</comment>
<sequence>MGYQYQPLSSWDEFENLCLNLFRLELKDDSIHKNGRQGTIQNGVDIFGKSFLSGKLLGFQCKGKQVYPERRIKQGEIDSEIEKAKNFEPKLDCLFFLTTASRDPSIQEHIRRINESISIDFEVGVYFWNDIELMLNKYPEVAMVFYPNSKMDYLSRVDLSSHKKVCGLLPYDDFIYHIKNEIFSPYFEIDKLNPLYCFIELRNDPNVFFNNDDLSFIYRRMQIVADRMRYLIGTHSFPYNTRSGYNEFPYKDQSISQKGRDFYLATLNEVVLDAQEFYELYCEFIQYPHKKTA</sequence>
<organism evidence="1 2">
    <name type="scientific">Aeromonas bestiarum</name>
    <dbReference type="NCBI Taxonomy" id="105751"/>
    <lineage>
        <taxon>Bacteria</taxon>
        <taxon>Pseudomonadati</taxon>
        <taxon>Pseudomonadota</taxon>
        <taxon>Gammaproteobacteria</taxon>
        <taxon>Aeromonadales</taxon>
        <taxon>Aeromonadaceae</taxon>
        <taxon>Aeromonas</taxon>
    </lineage>
</organism>
<dbReference type="EMBL" id="JAOPLV010000015">
    <property type="protein sequence ID" value="MDM5142361.1"/>
    <property type="molecule type" value="Genomic_DNA"/>
</dbReference>
<evidence type="ECO:0000313" key="2">
    <source>
        <dbReference type="Proteomes" id="UP001168216"/>
    </source>
</evidence>
<evidence type="ECO:0000313" key="1">
    <source>
        <dbReference type="EMBL" id="MDM5142361.1"/>
    </source>
</evidence>
<name>A0AAW7I3I6_9GAMM</name>
<dbReference type="Proteomes" id="UP001168216">
    <property type="component" value="Unassembled WGS sequence"/>
</dbReference>
<reference evidence="1" key="1">
    <citation type="submission" date="2023-08" db="EMBL/GenBank/DDBJ databases">
        <title>WGS of Aeromonas isolates.</title>
        <authorList>
            <person name="Lee H."/>
        </authorList>
    </citation>
    <scope>NUCLEOTIDE SEQUENCE</scope>
    <source>
        <strain evidence="1">SL22</strain>
    </source>
</reference>
<proteinExistence type="predicted"/>
<dbReference type="AlphaFoldDB" id="A0AAW7I3I6"/>
<evidence type="ECO:0008006" key="3">
    <source>
        <dbReference type="Google" id="ProtNLM"/>
    </source>
</evidence>